<evidence type="ECO:0000313" key="5">
    <source>
        <dbReference type="Proteomes" id="UP001162156"/>
    </source>
</evidence>
<dbReference type="PANTHER" id="PTHR24036:SF13">
    <property type="entry name" value="PROTEIN SKELETOR, ISOFORMS D_E"/>
    <property type="match status" value="1"/>
</dbReference>
<dbReference type="Proteomes" id="UP001162156">
    <property type="component" value="Unassembled WGS sequence"/>
</dbReference>
<dbReference type="PANTHER" id="PTHR24036">
    <property type="entry name" value="SKELETOR-RELATED"/>
    <property type="match status" value="1"/>
</dbReference>
<evidence type="ECO:0000256" key="2">
    <source>
        <dbReference type="SAM" id="MobiDB-lite"/>
    </source>
</evidence>
<feature type="region of interest" description="Disordered" evidence="2">
    <location>
        <begin position="495"/>
        <end position="514"/>
    </location>
</feature>
<dbReference type="AlphaFoldDB" id="A0AAV8X4S5"/>
<feature type="compositionally biased region" description="Polar residues" evidence="2">
    <location>
        <begin position="1167"/>
        <end position="1177"/>
    </location>
</feature>
<evidence type="ECO:0000256" key="1">
    <source>
        <dbReference type="ARBA" id="ARBA00022737"/>
    </source>
</evidence>
<sequence length="1187" mass="133044">MSFGLSGDESNSVMVGGDVAVAWVDKQTLKGASDRFDHQIFTNKSQPIIWAIGPLNQRDEVSFHSSYLKKDSFINFGRPAKWNCPMPETEQPPMVPIQQTRIAAEEEEDIPVVLTTSAPRKNTNRRRGGNRRPQTPQENVDDSEKSATKTQQQRRRGAQRESGTAVRAVPSPALVQKRDAWDIPAIQCYEPEDGVFYAQMGPTGGKRGGKSYTFVVEGGLDPEVSAKYHPFYITDDPVGGYEYKTPEEKKDIKIFAGVREGKDGSVAPTGTGRLCHWTQTGDLEADDFESFGAYQRTLELKCDQGEPGVIQWTPDRNTPDTVYYQCFTHRYLGWKINVHDSCDEQPAASEVKPIAVVAPDDFLDKSDIDLEESPSVRIETRVNPNNLITEGKEDKEFKSAVSEKKNIAPTIDPLPTTGQPQEKFSNEPILIHAQQNFFDPFYPRNRPFFAQHTYNPNLFEQQHHHYFRPSTPLKTVHENATPHYTREITAIFPTTPSTTTTTATTSTTAISTTTQDKPRIVEDIVVGASYRPNETYLLPPLVNSPPTFNMGFRRPLGPPPGFLMRPLQSPMKMILRQPNLSPIRQFFPQQMTFKKQINRSPMKMPMPNKRPYNFQLDNKPMFFSHVPPKRQAPPPFYISQPAPVITRAPPIQNQKINIVVTETSKIEDVRNVEISPQQLSTEREPEIQTAPSTSIMDITPTFIRHAYNTGFKPGSVKIESGFKPIISKEFQDRMDRNEPDIEYESEMGVVDIDNADKYEFKPIQSFEPIKDFYQKKRHSYTKIVMKQPRSLIESEDEPIAEAAERVETYYLPPSDNRAKPIDIVRKPSNIDIEEPDSTSLNIDSPPDVVVTYDGKKVSGQSLTAKLSDRSSILDQRVSKASEFIKAMPQFGKFKGELPPLNPEFIERNAPQLQSRAGVLNRDLDTPSLPSSASLYLPQGITRLSRVRKSYKDGGTRRKRAAHHTPEHISLQEQETATAIEKTVVTVKQDDFLSNGNNKLKLISFLIIALTSHGVQTEQASSDADTLIVRTALMKSFTCDKVAIVGEDVDLLVLLMAVTPAEQNILLVKPSHGKVARKVYSSQQLQTLGMKDSILLVHAFSGCDTTSAAYRKGKLSCFKLFKKQAVLQGIADIFNSPNHSVQITNTEHLVHKGQSNVLAGTRSQAASVEAGQDNQIAGPSTKKRFRAD</sequence>
<dbReference type="Pfam" id="PF25489">
    <property type="entry name" value="At5g54830"/>
    <property type="match status" value="1"/>
</dbReference>
<feature type="domain" description="At5g54830-like" evidence="3">
    <location>
        <begin position="304"/>
        <end position="340"/>
    </location>
</feature>
<feature type="region of interest" description="Disordered" evidence="2">
    <location>
        <begin position="104"/>
        <end position="171"/>
    </location>
</feature>
<evidence type="ECO:0000313" key="4">
    <source>
        <dbReference type="EMBL" id="KAJ8933618.1"/>
    </source>
</evidence>
<evidence type="ECO:0000259" key="3">
    <source>
        <dbReference type="Pfam" id="PF25489"/>
    </source>
</evidence>
<accession>A0AAV8X4S5</accession>
<dbReference type="EMBL" id="JANEYF010003833">
    <property type="protein sequence ID" value="KAJ8933618.1"/>
    <property type="molecule type" value="Genomic_DNA"/>
</dbReference>
<gene>
    <name evidence="4" type="ORF">NQ314_013908</name>
</gene>
<feature type="region of interest" description="Disordered" evidence="2">
    <location>
        <begin position="1167"/>
        <end position="1187"/>
    </location>
</feature>
<dbReference type="InterPro" id="IPR052126">
    <property type="entry name" value="Spindle_Org/Thrombomodulin"/>
</dbReference>
<dbReference type="InterPro" id="IPR057443">
    <property type="entry name" value="At5g54830-like"/>
</dbReference>
<organism evidence="4 5">
    <name type="scientific">Rhamnusium bicolor</name>
    <dbReference type="NCBI Taxonomy" id="1586634"/>
    <lineage>
        <taxon>Eukaryota</taxon>
        <taxon>Metazoa</taxon>
        <taxon>Ecdysozoa</taxon>
        <taxon>Arthropoda</taxon>
        <taxon>Hexapoda</taxon>
        <taxon>Insecta</taxon>
        <taxon>Pterygota</taxon>
        <taxon>Neoptera</taxon>
        <taxon>Endopterygota</taxon>
        <taxon>Coleoptera</taxon>
        <taxon>Polyphaga</taxon>
        <taxon>Cucujiformia</taxon>
        <taxon>Chrysomeloidea</taxon>
        <taxon>Cerambycidae</taxon>
        <taxon>Lepturinae</taxon>
        <taxon>Rhagiini</taxon>
        <taxon>Rhamnusium</taxon>
    </lineage>
</organism>
<keyword evidence="1" id="KW-0677">Repeat</keyword>
<reference evidence="4" key="1">
    <citation type="journal article" date="2023" name="Insect Mol. Biol.">
        <title>Genome sequencing provides insights into the evolution of gene families encoding plant cell wall-degrading enzymes in longhorned beetles.</title>
        <authorList>
            <person name="Shin N.R."/>
            <person name="Okamura Y."/>
            <person name="Kirsch R."/>
            <person name="Pauchet Y."/>
        </authorList>
    </citation>
    <scope>NUCLEOTIDE SEQUENCE</scope>
    <source>
        <strain evidence="4">RBIC_L_NR</strain>
    </source>
</reference>
<proteinExistence type="predicted"/>
<protein>
    <recommendedName>
        <fullName evidence="3">At5g54830-like domain-containing protein</fullName>
    </recommendedName>
</protein>
<keyword evidence="5" id="KW-1185">Reference proteome</keyword>
<comment type="caution">
    <text evidence="4">The sequence shown here is derived from an EMBL/GenBank/DDBJ whole genome shotgun (WGS) entry which is preliminary data.</text>
</comment>
<name>A0AAV8X4S5_9CUCU</name>